<organism evidence="1 2">
    <name type="scientific">Trichonephila clavata</name>
    <name type="common">Joro spider</name>
    <name type="synonym">Nephila clavata</name>
    <dbReference type="NCBI Taxonomy" id="2740835"/>
    <lineage>
        <taxon>Eukaryota</taxon>
        <taxon>Metazoa</taxon>
        <taxon>Ecdysozoa</taxon>
        <taxon>Arthropoda</taxon>
        <taxon>Chelicerata</taxon>
        <taxon>Arachnida</taxon>
        <taxon>Araneae</taxon>
        <taxon>Araneomorphae</taxon>
        <taxon>Entelegynae</taxon>
        <taxon>Araneoidea</taxon>
        <taxon>Nephilidae</taxon>
        <taxon>Trichonephila</taxon>
    </lineage>
</organism>
<dbReference type="EMBL" id="BMAO01033005">
    <property type="protein sequence ID" value="GFQ86327.1"/>
    <property type="molecule type" value="Genomic_DNA"/>
</dbReference>
<name>A0A8X6I2K6_TRICU</name>
<reference evidence="1" key="1">
    <citation type="submission" date="2020-07" db="EMBL/GenBank/DDBJ databases">
        <title>Multicomponent nature underlies the extraordinary mechanical properties of spider dragline silk.</title>
        <authorList>
            <person name="Kono N."/>
            <person name="Nakamura H."/>
            <person name="Mori M."/>
            <person name="Yoshida Y."/>
            <person name="Ohtoshi R."/>
            <person name="Malay A.D."/>
            <person name="Moran D.A.P."/>
            <person name="Tomita M."/>
            <person name="Numata K."/>
            <person name="Arakawa K."/>
        </authorList>
    </citation>
    <scope>NUCLEOTIDE SEQUENCE</scope>
</reference>
<dbReference type="Proteomes" id="UP000887116">
    <property type="component" value="Unassembled WGS sequence"/>
</dbReference>
<gene>
    <name evidence="1" type="ORF">TNCT_273781</name>
</gene>
<evidence type="ECO:0000313" key="2">
    <source>
        <dbReference type="Proteomes" id="UP000887116"/>
    </source>
</evidence>
<proteinExistence type="predicted"/>
<keyword evidence="2" id="KW-1185">Reference proteome</keyword>
<dbReference type="AlphaFoldDB" id="A0A8X6I2K6"/>
<evidence type="ECO:0000313" key="1">
    <source>
        <dbReference type="EMBL" id="GFQ86327.1"/>
    </source>
</evidence>
<protein>
    <submittedName>
        <fullName evidence="1">Uncharacterized protein</fullName>
    </submittedName>
</protein>
<sequence>MDELVVSSDSMEWMRWLFHPISMGMEEFNDVLSSDSTGMDEFNDVLSSDSTGMDESIDVFFIRFHGNG</sequence>
<comment type="caution">
    <text evidence="1">The sequence shown here is derived from an EMBL/GenBank/DDBJ whole genome shotgun (WGS) entry which is preliminary data.</text>
</comment>
<accession>A0A8X6I2K6</accession>